<dbReference type="InterPro" id="IPR006638">
    <property type="entry name" value="Elp3/MiaA/NifB-like_rSAM"/>
</dbReference>
<dbReference type="Pfam" id="PF10105">
    <property type="entry name" value="DUF2344"/>
    <property type="match status" value="1"/>
</dbReference>
<dbReference type="InterPro" id="IPR023862">
    <property type="entry name" value="CHP03960_rSAM"/>
</dbReference>
<proteinExistence type="predicted"/>
<accession>A0A7C4TJH4</accession>
<dbReference type="InterPro" id="IPR018768">
    <property type="entry name" value="DUF2344"/>
</dbReference>
<dbReference type="Pfam" id="PF04055">
    <property type="entry name" value="Radical_SAM"/>
    <property type="match status" value="1"/>
</dbReference>
<dbReference type="InterPro" id="IPR023404">
    <property type="entry name" value="rSAM_horseshoe"/>
</dbReference>
<dbReference type="PANTHER" id="PTHR42731:SF1">
    <property type="entry name" value="RADICAL SAM DOMAIN PROTEIN"/>
    <property type="match status" value="1"/>
</dbReference>
<dbReference type="InterPro" id="IPR007197">
    <property type="entry name" value="rSAM"/>
</dbReference>
<protein>
    <submittedName>
        <fullName evidence="2">TIGR03960 family B12-binding radical SAM protein</fullName>
    </submittedName>
</protein>
<dbReference type="InterPro" id="IPR058240">
    <property type="entry name" value="rSAM_sf"/>
</dbReference>
<dbReference type="AlphaFoldDB" id="A0A7C4TJH4"/>
<reference evidence="2" key="1">
    <citation type="journal article" date="2020" name="mSystems">
        <title>Genome- and Community-Level Interaction Insights into Carbon Utilization and Element Cycling Functions of Hydrothermarchaeota in Hydrothermal Sediment.</title>
        <authorList>
            <person name="Zhou Z."/>
            <person name="Liu Y."/>
            <person name="Xu W."/>
            <person name="Pan J."/>
            <person name="Luo Z.H."/>
            <person name="Li M."/>
        </authorList>
    </citation>
    <scope>NUCLEOTIDE SEQUENCE [LARGE SCALE GENOMIC DNA]</scope>
    <source>
        <strain evidence="2">SpSt-774</strain>
    </source>
</reference>
<name>A0A7C4TJH4_UNCW3</name>
<dbReference type="NCBIfam" id="TIGR03936">
    <property type="entry name" value="sam_1_link_chp"/>
    <property type="match status" value="1"/>
</dbReference>
<evidence type="ECO:0000259" key="1">
    <source>
        <dbReference type="PROSITE" id="PS51918"/>
    </source>
</evidence>
<dbReference type="Pfam" id="PF19864">
    <property type="entry name" value="Radical_SAM_N2"/>
    <property type="match status" value="1"/>
</dbReference>
<sequence>MTGHWKEATNCFNSEPFEKKTIRRCFKMLDEILPLIKKPVRYTGGEYNVTIKNKPEVYVGIVFPEIYEIGMSNLGIKIIYHLFNQNPLIQCERVFAPWPDFGDRLLARKIPLFGLETKKPIKEFDLLGFSLQSELNYTNVLYVLDLAEIPYRSKERTGQHPIIIAGGPCTLNPAPLSPVFDAFIIGDGEEIVPEISKILVNIPNYKKEERLKEMAKLPGVWVPEIHHYEKIIKKITAPSLNDDAIPAPIILPICDITHDRFAIEVMRGCMWGCRFCQAGYANRPLRIRPELSILKAVERGIRDTGWEEVALLSFSILDYPNLLNLIRKLNEILKKKRVNVSLPAMRGEMFTKELAILLKEIKKSGLTFAPETASEGLRCRINKQFSNEQLISSIRLAYEEGWHQIKLYFMIGLPFEKEDDVEEICKLVKEIKHSCPKGNIKLAVSPFVPKPHTPFESAEFAPLEELNHRIEILKKIRKGRVVLNYQDPEVSFIEACLSRGDENLFMVIEEVYREGGKFEQWREGFDFSRWQKAFEKIGIEPREYLKRREKHPWDFIDIGVSKKFLSEEFRRATQGIVTENCYYGECTNCGICEGEKGVKFRETSEKYLSSARTDERKQAVNPVMYRVKYSIGEIYRYASHLDITRTIYRALRRTDLPIQFTLGFSPLPRVSFGPPKSVGQISKGDYFDFYLISEYFGNISMELNTKFPPGIRILDVRAMPSNTPSLSSSINLIYYEVTIPESMIRRPLDFSHQKPVYIWAGSETRNICDSVESISYKDGTLTCGLYYGAKNINIYQLCSYLTEIPVEETRLFKVTRTLLFIKRNGLLYSPMEVK</sequence>
<feature type="domain" description="Radical SAM core" evidence="1">
    <location>
        <begin position="255"/>
        <end position="480"/>
    </location>
</feature>
<evidence type="ECO:0000313" key="2">
    <source>
        <dbReference type="EMBL" id="HGV98449.1"/>
    </source>
</evidence>
<dbReference type="CDD" id="cd01335">
    <property type="entry name" value="Radical_SAM"/>
    <property type="match status" value="1"/>
</dbReference>
<dbReference type="GO" id="GO:0003824">
    <property type="term" value="F:catalytic activity"/>
    <property type="evidence" value="ECO:0007669"/>
    <property type="project" value="InterPro"/>
</dbReference>
<organism evidence="2">
    <name type="scientific">candidate division WOR-3 bacterium</name>
    <dbReference type="NCBI Taxonomy" id="2052148"/>
    <lineage>
        <taxon>Bacteria</taxon>
        <taxon>Bacteria division WOR-3</taxon>
    </lineage>
</organism>
<dbReference type="NCBIfam" id="TIGR03960">
    <property type="entry name" value="rSAM_fuse_unch"/>
    <property type="match status" value="1"/>
</dbReference>
<dbReference type="Gene3D" id="3.80.30.20">
    <property type="entry name" value="tm_1862 like domain"/>
    <property type="match status" value="1"/>
</dbReference>
<dbReference type="EMBL" id="DTGZ01000174">
    <property type="protein sequence ID" value="HGV98449.1"/>
    <property type="molecule type" value="Genomic_DNA"/>
</dbReference>
<dbReference type="GO" id="GO:0051536">
    <property type="term" value="F:iron-sulfur cluster binding"/>
    <property type="evidence" value="ECO:0007669"/>
    <property type="project" value="InterPro"/>
</dbReference>
<gene>
    <name evidence="2" type="ORF">ENV60_09180</name>
</gene>
<dbReference type="InterPro" id="IPR045784">
    <property type="entry name" value="Radical_SAM_N2"/>
</dbReference>
<comment type="caution">
    <text evidence="2">The sequence shown here is derived from an EMBL/GenBank/DDBJ whole genome shotgun (WGS) entry which is preliminary data.</text>
</comment>
<dbReference type="PROSITE" id="PS51918">
    <property type="entry name" value="RADICAL_SAM"/>
    <property type="match status" value="1"/>
</dbReference>
<dbReference type="SUPFAM" id="SSF102114">
    <property type="entry name" value="Radical SAM enzymes"/>
    <property type="match status" value="1"/>
</dbReference>
<dbReference type="PANTHER" id="PTHR42731">
    <property type="entry name" value="SLL1084 PROTEIN"/>
    <property type="match status" value="1"/>
</dbReference>
<dbReference type="SFLD" id="SFLDG01082">
    <property type="entry name" value="B12-binding_domain_containing"/>
    <property type="match status" value="1"/>
</dbReference>
<dbReference type="SFLD" id="SFLDS00029">
    <property type="entry name" value="Radical_SAM"/>
    <property type="match status" value="1"/>
</dbReference>
<dbReference type="SMART" id="SM00729">
    <property type="entry name" value="Elp3"/>
    <property type="match status" value="1"/>
</dbReference>